<reference evidence="7 8" key="1">
    <citation type="submission" date="2019-12" db="EMBL/GenBank/DDBJ databases">
        <title>Genomic-based taxomic classification of the family Erythrobacteraceae.</title>
        <authorList>
            <person name="Xu L."/>
        </authorList>
    </citation>
    <scope>NUCLEOTIDE SEQUENCE [LARGE SCALE GENOMIC DNA]</scope>
    <source>
        <strain evidence="7 8">KEMB 9005-328</strain>
    </source>
</reference>
<sequence>MLVAACAATSIQPNSSGVWSHKVAMWSTSADGARRLARGADSTLERSGASAEPAQTLLVVDPSKSFQSMVGFGAAMTDASAILFEQTLSRPARDQLFSELFGRKDGGIGLSFLRVPIGASDFSTSHYSLDDVPTGERDPALTHFSMAIPDQAQVPALRAVRRINPEVTLVASPWSAPAWMKTSDSLVTGHLRPDAYGPYAHYLSNYLDAMAERGVPIAYLTIQNEPHFEPKDYPGMWMNAKDRAAFDGKFLGPLLAKRGQSTRLLDWDHNWDHPEEPLAVLADASARKYVSGIAWHCYAGNVSAMEPVKRAYPKKDAFITECSGGTWAPDWASTLGWMTDKLIIAATRYGSRGTILWNLALDENNGPHDGGCGTCRGVVTINRKSGAITRNLEYYVLGQASRFVDVGAKRIESTEAKDLVDVAFRNRDGSIVLIVHNQAKKPQSFTVSIGPRYFSTKLPAGEIATYVWGGR</sequence>
<keyword evidence="4" id="KW-0326">Glycosidase</keyword>
<dbReference type="InterPro" id="IPR033453">
    <property type="entry name" value="Glyco_hydro_30_TIM-barrel"/>
</dbReference>
<keyword evidence="2" id="KW-0732">Signal</keyword>
<evidence type="ECO:0000256" key="2">
    <source>
        <dbReference type="ARBA" id="ARBA00022729"/>
    </source>
</evidence>
<dbReference type="Pfam" id="PF02055">
    <property type="entry name" value="Glyco_hydro_30"/>
    <property type="match status" value="1"/>
</dbReference>
<dbReference type="GO" id="GO:0006680">
    <property type="term" value="P:glucosylceramide catabolic process"/>
    <property type="evidence" value="ECO:0007669"/>
    <property type="project" value="TreeGrafter"/>
</dbReference>
<evidence type="ECO:0000313" key="7">
    <source>
        <dbReference type="EMBL" id="MXP29555.1"/>
    </source>
</evidence>
<dbReference type="PANTHER" id="PTHR11069:SF23">
    <property type="entry name" value="LYSOSOMAL ACID GLUCOSYLCERAMIDASE"/>
    <property type="match status" value="1"/>
</dbReference>
<evidence type="ECO:0000256" key="3">
    <source>
        <dbReference type="ARBA" id="ARBA00022801"/>
    </source>
</evidence>
<dbReference type="Gene3D" id="3.20.20.80">
    <property type="entry name" value="Glycosidases"/>
    <property type="match status" value="1"/>
</dbReference>
<dbReference type="EMBL" id="WTYA01000009">
    <property type="protein sequence ID" value="MXP29555.1"/>
    <property type="molecule type" value="Genomic_DNA"/>
</dbReference>
<name>A0A845AL26_9SPHN</name>
<dbReference type="SUPFAM" id="SSF51445">
    <property type="entry name" value="(Trans)glycosidases"/>
    <property type="match status" value="1"/>
</dbReference>
<accession>A0A845AL26</accession>
<dbReference type="InterPro" id="IPR013780">
    <property type="entry name" value="Glyco_hydro_b"/>
</dbReference>
<gene>
    <name evidence="7" type="ORF">GRI58_12070</name>
</gene>
<keyword evidence="8" id="KW-1185">Reference proteome</keyword>
<dbReference type="OrthoDB" id="9806701at2"/>
<evidence type="ECO:0000313" key="8">
    <source>
        <dbReference type="Proteomes" id="UP000439780"/>
    </source>
</evidence>
<comment type="caution">
    <text evidence="7">The sequence shown here is derived from an EMBL/GenBank/DDBJ whole genome shotgun (WGS) entry which is preliminary data.</text>
</comment>
<dbReference type="GO" id="GO:0004348">
    <property type="term" value="F:glucosylceramidase activity"/>
    <property type="evidence" value="ECO:0007669"/>
    <property type="project" value="InterPro"/>
</dbReference>
<dbReference type="GO" id="GO:0016020">
    <property type="term" value="C:membrane"/>
    <property type="evidence" value="ECO:0007669"/>
    <property type="project" value="GOC"/>
</dbReference>
<evidence type="ECO:0000259" key="6">
    <source>
        <dbReference type="Pfam" id="PF17189"/>
    </source>
</evidence>
<keyword evidence="3 4" id="KW-0378">Hydrolase</keyword>
<comment type="similarity">
    <text evidence="1 4">Belongs to the glycosyl hydrolase 30 family.</text>
</comment>
<feature type="domain" description="Glycosyl hydrolase family 30 beta sandwich" evidence="6">
    <location>
        <begin position="407"/>
        <end position="466"/>
    </location>
</feature>
<evidence type="ECO:0000256" key="4">
    <source>
        <dbReference type="RuleBase" id="RU361188"/>
    </source>
</evidence>
<feature type="domain" description="Glycosyl hydrolase family 30 TIM-barrel" evidence="5">
    <location>
        <begin position="71"/>
        <end position="368"/>
    </location>
</feature>
<dbReference type="Proteomes" id="UP000439780">
    <property type="component" value="Unassembled WGS sequence"/>
</dbReference>
<organism evidence="7 8">
    <name type="scientific">Qipengyuania algicida</name>
    <dbReference type="NCBI Taxonomy" id="1836209"/>
    <lineage>
        <taxon>Bacteria</taxon>
        <taxon>Pseudomonadati</taxon>
        <taxon>Pseudomonadota</taxon>
        <taxon>Alphaproteobacteria</taxon>
        <taxon>Sphingomonadales</taxon>
        <taxon>Erythrobacteraceae</taxon>
        <taxon>Qipengyuania</taxon>
    </lineage>
</organism>
<dbReference type="AlphaFoldDB" id="A0A845AL26"/>
<dbReference type="Gene3D" id="2.60.40.1180">
    <property type="entry name" value="Golgi alpha-mannosidase II"/>
    <property type="match status" value="1"/>
</dbReference>
<dbReference type="InterPro" id="IPR017853">
    <property type="entry name" value="GH"/>
</dbReference>
<evidence type="ECO:0000256" key="1">
    <source>
        <dbReference type="ARBA" id="ARBA00005382"/>
    </source>
</evidence>
<dbReference type="Pfam" id="PF17189">
    <property type="entry name" value="Glyco_hydro_30C"/>
    <property type="match status" value="1"/>
</dbReference>
<evidence type="ECO:0000259" key="5">
    <source>
        <dbReference type="Pfam" id="PF02055"/>
    </source>
</evidence>
<protein>
    <submittedName>
        <fullName evidence="7">Glycosyl hydrolase</fullName>
    </submittedName>
</protein>
<proteinExistence type="inferred from homology"/>
<dbReference type="InterPro" id="IPR033452">
    <property type="entry name" value="GH30_C"/>
</dbReference>
<dbReference type="PANTHER" id="PTHR11069">
    <property type="entry name" value="GLUCOSYLCERAMIDASE"/>
    <property type="match status" value="1"/>
</dbReference>
<dbReference type="InterPro" id="IPR001139">
    <property type="entry name" value="Glyco_hydro_30"/>
</dbReference>